<evidence type="ECO:0000256" key="2">
    <source>
        <dbReference type="ARBA" id="ARBA00006247"/>
    </source>
</evidence>
<dbReference type="GO" id="GO:0008270">
    <property type="term" value="F:zinc ion binding"/>
    <property type="evidence" value="ECO:0007669"/>
    <property type="project" value="InterPro"/>
</dbReference>
<dbReference type="AlphaFoldDB" id="A0A9D1ANI1"/>
<reference evidence="9" key="1">
    <citation type="submission" date="2020-10" db="EMBL/GenBank/DDBJ databases">
        <authorList>
            <person name="Gilroy R."/>
        </authorList>
    </citation>
    <scope>NUCLEOTIDE SEQUENCE</scope>
    <source>
        <strain evidence="9">ChiSxjej1B13-7958</strain>
    </source>
</reference>
<sequence>MEPLEQRVERWITDHEQELLTDIEKLVRHRSISQKGEPGYGEGCRDAMEEMLSLARAYGLEAENADGLCGVITLRSGPRRIGLWGHLDVVPEGSGWNYPPYACTRKGDFLIGRGVQDNKGPAAAALYALRCIRDLEIPVSSTFQQIVGCAEETGMEDAVLFASRYTVPDYNIITDCGFPVCYGEKGMLGVRLRSLSPFSPAVLSFHGGLVSNLVPDSAQLVLTSDAQTAHSLKTLPGELEVKWLEDRVVLNAKGLSAHAAFPDGGINAIGVLCGAVEKAGLMQGSDREILAFLKELSTSADGSALGIACEDEESGPLTCVCGVLRLEGGYAQVDLNVRYPVTADAHALCEKIVERCAERGFFAVELSDSPPNYQKKDSLLVRCLTDSYQTITGRSDPPFVMGGGTYARKLPNAVAFGPGMPVDLSPLNLPEGHGGCHSPDEAQSIPNLLLALKIYVLSLIRLDQALSEDSLPPHS</sequence>
<name>A0A9D1ANI1_9FIRM</name>
<dbReference type="SUPFAM" id="SSF53187">
    <property type="entry name" value="Zn-dependent exopeptidases"/>
    <property type="match status" value="1"/>
</dbReference>
<dbReference type="Proteomes" id="UP000824242">
    <property type="component" value="Unassembled WGS sequence"/>
</dbReference>
<comment type="cofactor">
    <cofactor evidence="1">
        <name>Zn(2+)</name>
        <dbReference type="ChEBI" id="CHEBI:29105"/>
    </cofactor>
</comment>
<comment type="caution">
    <text evidence="9">The sequence shown here is derived from an EMBL/GenBank/DDBJ whole genome shotgun (WGS) entry which is preliminary data.</text>
</comment>
<dbReference type="PANTHER" id="PTHR43808:SF31">
    <property type="entry name" value="N-ACETYL-L-CITRULLINE DEACETYLASE"/>
    <property type="match status" value="1"/>
</dbReference>
<dbReference type="InterPro" id="IPR050072">
    <property type="entry name" value="Peptidase_M20A"/>
</dbReference>
<evidence type="ECO:0000256" key="7">
    <source>
        <dbReference type="ARBA" id="ARBA00022997"/>
    </source>
</evidence>
<dbReference type="InterPro" id="IPR001261">
    <property type="entry name" value="ArgE/DapE_CS"/>
</dbReference>
<protein>
    <submittedName>
        <fullName evidence="9">Sapep family Mn(2+)-dependent dipeptidase</fullName>
        <ecNumber evidence="9">3.4.13.-</ecNumber>
    </submittedName>
</protein>
<keyword evidence="5 9" id="KW-0378">Hydrolase</keyword>
<dbReference type="GO" id="GO:0006526">
    <property type="term" value="P:L-arginine biosynthetic process"/>
    <property type="evidence" value="ECO:0007669"/>
    <property type="project" value="TreeGrafter"/>
</dbReference>
<keyword evidence="8" id="KW-0482">Metalloprotease</keyword>
<evidence type="ECO:0000313" key="9">
    <source>
        <dbReference type="EMBL" id="HIR47634.1"/>
    </source>
</evidence>
<evidence type="ECO:0000256" key="4">
    <source>
        <dbReference type="ARBA" id="ARBA00022723"/>
    </source>
</evidence>
<dbReference type="GO" id="GO:0016805">
    <property type="term" value="F:dipeptidase activity"/>
    <property type="evidence" value="ECO:0007669"/>
    <property type="project" value="UniProtKB-KW"/>
</dbReference>
<dbReference type="GO" id="GO:0008237">
    <property type="term" value="F:metallopeptidase activity"/>
    <property type="evidence" value="ECO:0007669"/>
    <property type="project" value="UniProtKB-KW"/>
</dbReference>
<dbReference type="Pfam" id="PF01546">
    <property type="entry name" value="Peptidase_M20"/>
    <property type="match status" value="1"/>
</dbReference>
<dbReference type="PANTHER" id="PTHR43808">
    <property type="entry name" value="ACETYLORNITHINE DEACETYLASE"/>
    <property type="match status" value="1"/>
</dbReference>
<keyword evidence="4" id="KW-0479">Metal-binding</keyword>
<dbReference type="InterPro" id="IPR010964">
    <property type="entry name" value="M20A_pepV-rel"/>
</dbReference>
<evidence type="ECO:0000256" key="1">
    <source>
        <dbReference type="ARBA" id="ARBA00001947"/>
    </source>
</evidence>
<dbReference type="InterPro" id="IPR036264">
    <property type="entry name" value="Bact_exopeptidase_dim_dom"/>
</dbReference>
<reference evidence="9" key="2">
    <citation type="journal article" date="2021" name="PeerJ">
        <title>Extensive microbial diversity within the chicken gut microbiome revealed by metagenomics and culture.</title>
        <authorList>
            <person name="Gilroy R."/>
            <person name="Ravi A."/>
            <person name="Getino M."/>
            <person name="Pursley I."/>
            <person name="Horton D.L."/>
            <person name="Alikhan N.F."/>
            <person name="Baker D."/>
            <person name="Gharbi K."/>
            <person name="Hall N."/>
            <person name="Watson M."/>
            <person name="Adriaenssens E.M."/>
            <person name="Foster-Nyarko E."/>
            <person name="Jarju S."/>
            <person name="Secka A."/>
            <person name="Antonio M."/>
            <person name="Oren A."/>
            <person name="Chaudhuri R.R."/>
            <person name="La Ragione R."/>
            <person name="Hildebrand F."/>
            <person name="Pallen M.J."/>
        </authorList>
    </citation>
    <scope>NUCLEOTIDE SEQUENCE</scope>
    <source>
        <strain evidence="9">ChiSxjej1B13-7958</strain>
    </source>
</reference>
<gene>
    <name evidence="9" type="ORF">IAB89_08285</name>
</gene>
<organism evidence="9 10">
    <name type="scientific">Candidatus Caccousia avicola</name>
    <dbReference type="NCBI Taxonomy" id="2840721"/>
    <lineage>
        <taxon>Bacteria</taxon>
        <taxon>Bacillati</taxon>
        <taxon>Bacillota</taxon>
        <taxon>Clostridia</taxon>
        <taxon>Eubacteriales</taxon>
        <taxon>Oscillospiraceae</taxon>
        <taxon>Oscillospiraceae incertae sedis</taxon>
        <taxon>Candidatus Caccousia</taxon>
    </lineage>
</organism>
<dbReference type="EMBL" id="DVGZ01000088">
    <property type="protein sequence ID" value="HIR47634.1"/>
    <property type="molecule type" value="Genomic_DNA"/>
</dbReference>
<evidence type="ECO:0000256" key="5">
    <source>
        <dbReference type="ARBA" id="ARBA00022801"/>
    </source>
</evidence>
<keyword evidence="7 9" id="KW-0224">Dipeptidase</keyword>
<keyword evidence="3" id="KW-0645">Protease</keyword>
<dbReference type="EC" id="3.4.13.-" evidence="9"/>
<evidence type="ECO:0000256" key="3">
    <source>
        <dbReference type="ARBA" id="ARBA00022670"/>
    </source>
</evidence>
<evidence type="ECO:0000313" key="10">
    <source>
        <dbReference type="Proteomes" id="UP000824242"/>
    </source>
</evidence>
<dbReference type="Gene3D" id="3.30.70.360">
    <property type="match status" value="2"/>
</dbReference>
<dbReference type="SUPFAM" id="SSF55031">
    <property type="entry name" value="Bacterial exopeptidase dimerisation domain"/>
    <property type="match status" value="1"/>
</dbReference>
<comment type="similarity">
    <text evidence="2">Belongs to the peptidase M20A family.</text>
</comment>
<proteinExistence type="inferred from homology"/>
<dbReference type="PROSITE" id="PS00758">
    <property type="entry name" value="ARGE_DAPE_CPG2_1"/>
    <property type="match status" value="1"/>
</dbReference>
<keyword evidence="6" id="KW-0862">Zinc</keyword>
<dbReference type="GO" id="GO:0008777">
    <property type="term" value="F:acetylornithine deacetylase activity"/>
    <property type="evidence" value="ECO:0007669"/>
    <property type="project" value="TreeGrafter"/>
</dbReference>
<accession>A0A9D1ANI1</accession>
<dbReference type="Gene3D" id="3.40.630.10">
    <property type="entry name" value="Zn peptidases"/>
    <property type="match status" value="1"/>
</dbReference>
<evidence type="ECO:0000256" key="8">
    <source>
        <dbReference type="ARBA" id="ARBA00023049"/>
    </source>
</evidence>
<dbReference type="GO" id="GO:0006508">
    <property type="term" value="P:proteolysis"/>
    <property type="evidence" value="ECO:0007669"/>
    <property type="project" value="UniProtKB-KW"/>
</dbReference>
<evidence type="ECO:0000256" key="6">
    <source>
        <dbReference type="ARBA" id="ARBA00022833"/>
    </source>
</evidence>
<dbReference type="InterPro" id="IPR002933">
    <property type="entry name" value="Peptidase_M20"/>
</dbReference>
<dbReference type="NCBIfam" id="TIGR01887">
    <property type="entry name" value="dipeptidaselike"/>
    <property type="match status" value="1"/>
</dbReference>